<dbReference type="PANTHER" id="PTHR33361:SF2">
    <property type="entry name" value="DUF885 DOMAIN-CONTAINING PROTEIN"/>
    <property type="match status" value="1"/>
</dbReference>
<gene>
    <name evidence="2" type="ORF">AOA14_08690</name>
</gene>
<dbReference type="KEGG" id="ster:AOA14_08690"/>
<proteinExistence type="predicted"/>
<dbReference type="AlphaFoldDB" id="A0A142VY05"/>
<dbReference type="STRING" id="1219058.AOA14_08690"/>
<dbReference type="InterPro" id="IPR010281">
    <property type="entry name" value="DUF885"/>
</dbReference>
<protein>
    <recommendedName>
        <fullName evidence="4">DUF885 domain-containing protein</fullName>
    </recommendedName>
</protein>
<feature type="chain" id="PRO_5007502493" description="DUF885 domain-containing protein" evidence="1">
    <location>
        <begin position="29"/>
        <end position="620"/>
    </location>
</feature>
<keyword evidence="1" id="KW-0732">Signal</keyword>
<sequence>MTKIELRPLRAALMLCAAIPGAVQPAAADTASPSEPAAAADAELDALMLEVFRTTVKEQPQSMTLLGLDSGKNSWARSALDDLSAEARAASRLRSAALLTRLNAVDRRALSPRQRRNYDAVIFQLRVAGEGEQRFDYGAAAYPAPYSVSQLDGAYRDIPDLLSEQHPLETEADAEAYLARLGAFATSLDQQSAQVRREAAEGAAPPDFILARTLEQLGALRAADPAASILVTAFAKRLAAANLDAAHVGRAVEIVQTSVTPALDRQIALIRSLQPAATHDAGVWRLPDGDAYYDFALRYFTTTDLSAEEIHRIGLRQVAEISSEIDRILQSQGMTEGSVGARLARLQRQPDQIYPNDAAGRAQLLDDLNQHAAAMRTQLPRYFGVLAKAPLEIRRVPEAIEAGAPGGYYYPPALDGSRGGIYYINLRDTAEWPRWRLPTLSVHEGVPGHHWQLSIAAETPKMPPLRQIMSYSAYSEGWGLYAEQLADEMGAYRDDPLGRVGYLQSQLFRAARLVVDTGIHRMRWSREKAIRYFMDTLGEAESKATTEVERYAVHPGQATSYKVGHNRLVELRSKAERALGERFDLKAFHDTILLAGAMPLAALETVVDEWIADCLHGKSA</sequence>
<dbReference type="Proteomes" id="UP000076234">
    <property type="component" value="Chromosome"/>
</dbReference>
<evidence type="ECO:0000256" key="1">
    <source>
        <dbReference type="SAM" id="SignalP"/>
    </source>
</evidence>
<feature type="signal peptide" evidence="1">
    <location>
        <begin position="1"/>
        <end position="28"/>
    </location>
</feature>
<evidence type="ECO:0000313" key="2">
    <source>
        <dbReference type="EMBL" id="AMU94676.1"/>
    </source>
</evidence>
<dbReference type="EMBL" id="CP013342">
    <property type="protein sequence ID" value="AMU94676.1"/>
    <property type="molecule type" value="Genomic_DNA"/>
</dbReference>
<dbReference type="PANTHER" id="PTHR33361">
    <property type="entry name" value="GLR0591 PROTEIN"/>
    <property type="match status" value="1"/>
</dbReference>
<name>A0A142VY05_9SPHN</name>
<evidence type="ECO:0008006" key="4">
    <source>
        <dbReference type="Google" id="ProtNLM"/>
    </source>
</evidence>
<evidence type="ECO:0000313" key="3">
    <source>
        <dbReference type="Proteomes" id="UP000076234"/>
    </source>
</evidence>
<dbReference type="Pfam" id="PF05960">
    <property type="entry name" value="DUF885"/>
    <property type="match status" value="1"/>
</dbReference>
<accession>A0A142VY05</accession>
<organism evidence="2 3">
    <name type="scientific">Sphingopyxis terrae subsp. terrae NBRC 15098</name>
    <dbReference type="NCBI Taxonomy" id="1219058"/>
    <lineage>
        <taxon>Bacteria</taxon>
        <taxon>Pseudomonadati</taxon>
        <taxon>Pseudomonadota</taxon>
        <taxon>Alphaproteobacteria</taxon>
        <taxon>Sphingomonadales</taxon>
        <taxon>Sphingomonadaceae</taxon>
        <taxon>Sphingopyxis</taxon>
    </lineage>
</organism>
<reference evidence="3" key="1">
    <citation type="submission" date="2015-11" db="EMBL/GenBank/DDBJ databases">
        <title>Complete genome sequence of a polyethylene glycol-degrading strain Sphingopyxis terrae strain 203-1 (NBRC 15098).</title>
        <authorList>
            <person name="Yoshiyuki O."/>
            <person name="Shouta N."/>
            <person name="Nagata Y."/>
            <person name="Numata M."/>
            <person name="Tsuchikane K."/>
            <person name="Hosoyama A."/>
            <person name="Yamazoe A."/>
            <person name="Tsuda M."/>
            <person name="Fujita N."/>
            <person name="Kawai F."/>
        </authorList>
    </citation>
    <scope>NUCLEOTIDE SEQUENCE [LARGE SCALE GENOMIC DNA]</scope>
    <source>
        <strain evidence="3">203-1</strain>
    </source>
</reference>
<reference evidence="2 3" key="2">
    <citation type="journal article" date="2016" name="Genome Announc.">
        <title>Complete Genome Sequence of Sphingopyxis terrae Strain 203-1 (NBRC 111660), a Polyethylene Glycol Degrader.</title>
        <authorList>
            <person name="Ohtsubo Y."/>
            <person name="Nonoyama S."/>
            <person name="Nagata Y."/>
            <person name="Numata M."/>
            <person name="Tsuchikane K."/>
            <person name="Hosoyama A."/>
            <person name="Yamazoe A."/>
            <person name="Tsuda M."/>
            <person name="Fujita N."/>
            <person name="Kawai F."/>
        </authorList>
    </citation>
    <scope>NUCLEOTIDE SEQUENCE [LARGE SCALE GENOMIC DNA]</scope>
    <source>
        <strain evidence="2 3">203-1</strain>
    </source>
</reference>